<evidence type="ECO:0000259" key="1">
    <source>
        <dbReference type="Pfam" id="PF18198"/>
    </source>
</evidence>
<feature type="domain" description="Dynein heavy chain AAA lid" evidence="1">
    <location>
        <begin position="25"/>
        <end position="76"/>
    </location>
</feature>
<evidence type="ECO:0000313" key="2">
    <source>
        <dbReference type="EMBL" id="CAG6696963.1"/>
    </source>
</evidence>
<dbReference type="PANTHER" id="PTHR22878">
    <property type="entry name" value="DYNEIN HEAVY CHAIN 6, AXONEMAL-LIKE-RELATED"/>
    <property type="match status" value="1"/>
</dbReference>
<organism evidence="2">
    <name type="scientific">Cacopsylla melanoneura</name>
    <dbReference type="NCBI Taxonomy" id="428564"/>
    <lineage>
        <taxon>Eukaryota</taxon>
        <taxon>Metazoa</taxon>
        <taxon>Ecdysozoa</taxon>
        <taxon>Arthropoda</taxon>
        <taxon>Hexapoda</taxon>
        <taxon>Insecta</taxon>
        <taxon>Pterygota</taxon>
        <taxon>Neoptera</taxon>
        <taxon>Paraneoptera</taxon>
        <taxon>Hemiptera</taxon>
        <taxon>Sternorrhyncha</taxon>
        <taxon>Psylloidea</taxon>
        <taxon>Psyllidae</taxon>
        <taxon>Psyllinae</taxon>
        <taxon>Cacopsylla</taxon>
    </lineage>
</organism>
<dbReference type="GO" id="GO:0007018">
    <property type="term" value="P:microtubule-based movement"/>
    <property type="evidence" value="ECO:0007669"/>
    <property type="project" value="InterPro"/>
</dbReference>
<sequence length="122" mass="14341">MSRSYLSDPISSPEFFNSSQQPERFRKLLFNLCFFHAIITERIKFGPLGWNIKYQFNETDLKISLVQMKMFLDQYTVGIRLFIVFIYLLSKEDQKGKNSVPSDKKARGLRYSDVIVSTSLWP</sequence>
<dbReference type="GO" id="GO:0030286">
    <property type="term" value="C:dynein complex"/>
    <property type="evidence" value="ECO:0007669"/>
    <property type="project" value="InterPro"/>
</dbReference>
<dbReference type="PANTHER" id="PTHR22878:SF70">
    <property type="entry name" value="DYNEIN HEAVY CHAIN 2, AXONEMAL"/>
    <property type="match status" value="1"/>
</dbReference>
<proteinExistence type="predicted"/>
<dbReference type="AlphaFoldDB" id="A0A8D8XIR1"/>
<name>A0A8D8XIR1_9HEMI</name>
<accession>A0A8D8XIR1</accession>
<dbReference type="InterPro" id="IPR042219">
    <property type="entry name" value="AAA_lid_11_sf"/>
</dbReference>
<dbReference type="GO" id="GO:0045505">
    <property type="term" value="F:dynein intermediate chain binding"/>
    <property type="evidence" value="ECO:0007669"/>
    <property type="project" value="InterPro"/>
</dbReference>
<dbReference type="InterPro" id="IPR041658">
    <property type="entry name" value="AAA_lid_11"/>
</dbReference>
<dbReference type="GO" id="GO:0051959">
    <property type="term" value="F:dynein light intermediate chain binding"/>
    <property type="evidence" value="ECO:0007669"/>
    <property type="project" value="InterPro"/>
</dbReference>
<dbReference type="Gene3D" id="1.10.8.720">
    <property type="entry name" value="Region D6 of dynein motor"/>
    <property type="match status" value="1"/>
</dbReference>
<protein>
    <submittedName>
        <fullName evidence="2">Dynein heavy chain 7, axonemal</fullName>
    </submittedName>
</protein>
<reference evidence="2" key="1">
    <citation type="submission" date="2021-05" db="EMBL/GenBank/DDBJ databases">
        <authorList>
            <person name="Alioto T."/>
            <person name="Alioto T."/>
            <person name="Gomez Garrido J."/>
        </authorList>
    </citation>
    <scope>NUCLEOTIDE SEQUENCE</scope>
</reference>
<dbReference type="EMBL" id="HBUF01330919">
    <property type="protein sequence ID" value="CAG6696963.1"/>
    <property type="molecule type" value="Transcribed_RNA"/>
</dbReference>
<dbReference type="InterPro" id="IPR026983">
    <property type="entry name" value="DHC"/>
</dbReference>
<dbReference type="Pfam" id="PF18198">
    <property type="entry name" value="AAA_lid_11"/>
    <property type="match status" value="1"/>
</dbReference>